<dbReference type="EMBL" id="JABANO010016149">
    <property type="protein sequence ID" value="KAF4735653.1"/>
    <property type="molecule type" value="Genomic_DNA"/>
</dbReference>
<keyword evidence="1" id="KW-0472">Membrane</keyword>
<keyword evidence="3" id="KW-1185">Reference proteome</keyword>
<name>A0A7J6SS82_PEROL</name>
<sequence length="170" mass="18843">LAQWVDDFIFFFGLMDLINIFTILSVFLRFVGLCGFVAALKKFAILVADAARPEFQALQDLIRPQATTLGVTLSYHSSPVATLSLACDRNDRLQAARSILSQEQWCKTEIYAAAGGIGHDPVGLHGDVKPYCDATRRLFGGAFSKVSWGKPLVKAVFTEDQWLAWTTLRE</sequence>
<dbReference type="AlphaFoldDB" id="A0A7J6SS82"/>
<keyword evidence="1" id="KW-1133">Transmembrane helix</keyword>
<accession>A0A7J6SS82</accession>
<evidence type="ECO:0000313" key="2">
    <source>
        <dbReference type="EMBL" id="KAF4735653.1"/>
    </source>
</evidence>
<organism evidence="2 3">
    <name type="scientific">Perkinsus olseni</name>
    <name type="common">Perkinsus atlanticus</name>
    <dbReference type="NCBI Taxonomy" id="32597"/>
    <lineage>
        <taxon>Eukaryota</taxon>
        <taxon>Sar</taxon>
        <taxon>Alveolata</taxon>
        <taxon>Perkinsozoa</taxon>
        <taxon>Perkinsea</taxon>
        <taxon>Perkinsida</taxon>
        <taxon>Perkinsidae</taxon>
        <taxon>Perkinsus</taxon>
    </lineage>
</organism>
<protein>
    <submittedName>
        <fullName evidence="2">Uncharacterized protein</fullName>
    </submittedName>
</protein>
<comment type="caution">
    <text evidence="2">The sequence shown here is derived from an EMBL/GenBank/DDBJ whole genome shotgun (WGS) entry which is preliminary data.</text>
</comment>
<feature type="transmembrane region" description="Helical" evidence="1">
    <location>
        <begin position="20"/>
        <end position="40"/>
    </location>
</feature>
<keyword evidence="1" id="KW-0812">Transmembrane</keyword>
<reference evidence="2 3" key="1">
    <citation type="submission" date="2020-04" db="EMBL/GenBank/DDBJ databases">
        <title>Perkinsus olseni comparative genomics.</title>
        <authorList>
            <person name="Bogema D.R."/>
        </authorList>
    </citation>
    <scope>NUCLEOTIDE SEQUENCE [LARGE SCALE GENOMIC DNA]</scope>
    <source>
        <strain evidence="2 3">ATCC PRA-207</strain>
    </source>
</reference>
<proteinExistence type="predicted"/>
<dbReference type="Proteomes" id="UP000553632">
    <property type="component" value="Unassembled WGS sequence"/>
</dbReference>
<evidence type="ECO:0000313" key="3">
    <source>
        <dbReference type="Proteomes" id="UP000553632"/>
    </source>
</evidence>
<evidence type="ECO:0000256" key="1">
    <source>
        <dbReference type="SAM" id="Phobius"/>
    </source>
</evidence>
<gene>
    <name evidence="2" type="ORF">FOZ63_021578</name>
</gene>
<feature type="non-terminal residue" evidence="2">
    <location>
        <position position="170"/>
    </location>
</feature>
<feature type="non-terminal residue" evidence="2">
    <location>
        <position position="1"/>
    </location>
</feature>